<evidence type="ECO:0000313" key="6">
    <source>
        <dbReference type="Ensembl" id="ENSSHAP00000018260.1"/>
    </source>
</evidence>
<dbReference type="HOGENOM" id="CLU_186239_0_0_1"/>
<organism evidence="6 7">
    <name type="scientific">Sarcophilus harrisii</name>
    <name type="common">Tasmanian devil</name>
    <name type="synonym">Sarcophilus laniarius</name>
    <dbReference type="NCBI Taxonomy" id="9305"/>
    <lineage>
        <taxon>Eukaryota</taxon>
        <taxon>Metazoa</taxon>
        <taxon>Chordata</taxon>
        <taxon>Craniata</taxon>
        <taxon>Vertebrata</taxon>
        <taxon>Euteleostomi</taxon>
        <taxon>Mammalia</taxon>
        <taxon>Metatheria</taxon>
        <taxon>Dasyuromorphia</taxon>
        <taxon>Dasyuridae</taxon>
        <taxon>Sarcophilus</taxon>
    </lineage>
</organism>
<evidence type="ECO:0000256" key="4">
    <source>
        <dbReference type="ARBA" id="ARBA00023157"/>
    </source>
</evidence>
<evidence type="ECO:0000313" key="7">
    <source>
        <dbReference type="Proteomes" id="UP000007648"/>
    </source>
</evidence>
<name>G3WS55_SARHA</name>
<evidence type="ECO:0000256" key="1">
    <source>
        <dbReference type="ARBA" id="ARBA00004613"/>
    </source>
</evidence>
<dbReference type="Ensembl" id="ENSSHAT00000018410.2">
    <property type="protein sequence ID" value="ENSSHAP00000018260.1"/>
    <property type="gene ID" value="ENSSHAG00000015504.2"/>
</dbReference>
<keyword evidence="3 5" id="KW-0964">Secreted</keyword>
<dbReference type="PANTHER" id="PTHR10500:SF7">
    <property type="entry name" value="BETA-MICROSEMINOPROTEIN"/>
    <property type="match status" value="1"/>
</dbReference>
<evidence type="ECO:0000256" key="5">
    <source>
        <dbReference type="RuleBase" id="RU364124"/>
    </source>
</evidence>
<dbReference type="Gene3D" id="2.20.25.590">
    <property type="match status" value="1"/>
</dbReference>
<dbReference type="Gene3D" id="2.10.70.10">
    <property type="entry name" value="Complement Module, domain 1"/>
    <property type="match status" value="1"/>
</dbReference>
<dbReference type="RefSeq" id="XP_031805388.1">
    <property type="nucleotide sequence ID" value="XM_031949528.1"/>
</dbReference>
<protein>
    <recommendedName>
        <fullName evidence="5">Beta-microseminoprotein</fullName>
    </recommendedName>
</protein>
<comment type="similarity">
    <text evidence="2 5">Belongs to the beta-microseminoprotein family.</text>
</comment>
<gene>
    <name evidence="6" type="primary">LOC116421182</name>
</gene>
<evidence type="ECO:0000256" key="2">
    <source>
        <dbReference type="ARBA" id="ARBA00010352"/>
    </source>
</evidence>
<dbReference type="GeneID" id="116421182"/>
<dbReference type="PANTHER" id="PTHR10500">
    <property type="entry name" value="BETA-MICROSEMINOPROTEIN"/>
    <property type="match status" value="1"/>
</dbReference>
<dbReference type="STRING" id="9305.ENSSHAP00000018260"/>
<dbReference type="KEGG" id="shr:116421182"/>
<reference evidence="6" key="3">
    <citation type="submission" date="2025-09" db="UniProtKB">
        <authorList>
            <consortium name="Ensembl"/>
        </authorList>
    </citation>
    <scope>IDENTIFICATION</scope>
</reference>
<dbReference type="OrthoDB" id="6076852at2759"/>
<keyword evidence="4" id="KW-1015">Disulfide bond</keyword>
<dbReference type="Proteomes" id="UP000007648">
    <property type="component" value="Unassembled WGS sequence"/>
</dbReference>
<evidence type="ECO:0000256" key="3">
    <source>
        <dbReference type="ARBA" id="ARBA00022525"/>
    </source>
</evidence>
<dbReference type="GeneTree" id="ENSGT00940000169035"/>
<dbReference type="AlphaFoldDB" id="G3WS55"/>
<dbReference type="OMA" id="HKKSCSI"/>
<dbReference type="Pfam" id="PF05825">
    <property type="entry name" value="PSP94"/>
    <property type="match status" value="1"/>
</dbReference>
<keyword evidence="7" id="KW-1185">Reference proteome</keyword>
<reference evidence="6" key="2">
    <citation type="submission" date="2025-08" db="UniProtKB">
        <authorList>
            <consortium name="Ensembl"/>
        </authorList>
    </citation>
    <scope>IDENTIFICATION</scope>
</reference>
<comment type="subcellular location">
    <subcellularLocation>
        <location evidence="1 5">Secreted</location>
    </subcellularLocation>
</comment>
<proteinExistence type="inferred from homology"/>
<dbReference type="InterPro" id="IPR008735">
    <property type="entry name" value="PSP94"/>
</dbReference>
<dbReference type="GO" id="GO:0005576">
    <property type="term" value="C:extracellular region"/>
    <property type="evidence" value="ECO:0007669"/>
    <property type="project" value="UniProtKB-SubCell"/>
</dbReference>
<dbReference type="SUPFAM" id="SSF57603">
    <property type="entry name" value="FnI-like domain"/>
    <property type="match status" value="1"/>
</dbReference>
<dbReference type="eggNOG" id="ENOG502T6DC">
    <property type="taxonomic scope" value="Eukaryota"/>
</dbReference>
<dbReference type="InParanoid" id="G3WS55"/>
<accession>G3WS55</accession>
<reference evidence="6 7" key="1">
    <citation type="journal article" date="2011" name="Proc. Natl. Acad. Sci. U.S.A.">
        <title>Genetic diversity and population structure of the endangered marsupial Sarcophilus harrisii (Tasmanian devil).</title>
        <authorList>
            <person name="Miller W."/>
            <person name="Hayes V.M."/>
            <person name="Ratan A."/>
            <person name="Petersen D.C."/>
            <person name="Wittekindt N.E."/>
            <person name="Miller J."/>
            <person name="Walenz B."/>
            <person name="Knight J."/>
            <person name="Qi J."/>
            <person name="Zhao F."/>
            <person name="Wang Q."/>
            <person name="Bedoya-Reina O.C."/>
            <person name="Katiyar N."/>
            <person name="Tomsho L.P."/>
            <person name="Kasson L.M."/>
            <person name="Hardie R.A."/>
            <person name="Woodbridge P."/>
            <person name="Tindall E.A."/>
            <person name="Bertelsen M.F."/>
            <person name="Dixon D."/>
            <person name="Pyecroft S."/>
            <person name="Helgen K.M."/>
            <person name="Lesk A.M."/>
            <person name="Pringle T.H."/>
            <person name="Patterson N."/>
            <person name="Zhang Y."/>
            <person name="Kreiss A."/>
            <person name="Woods G.M."/>
            <person name="Jones M.E."/>
            <person name="Schuster S.C."/>
        </authorList>
    </citation>
    <scope>NUCLEOTIDE SEQUENCE [LARGE SCALE GENOMIC DNA]</scope>
</reference>
<sequence length="93" mass="10624">MGDTSCFQLDFPPSAKGCFMDDDYYANGKKWRTKDCQDCRCYEKHMTCCLSYLIPIIFDRENCVDIFDLKTCSVHIVKKANPGKKCEIMSASG</sequence>